<dbReference type="Gene3D" id="3.40.630.30">
    <property type="match status" value="1"/>
</dbReference>
<dbReference type="InterPro" id="IPR000182">
    <property type="entry name" value="GNAT_dom"/>
</dbReference>
<gene>
    <name evidence="3" type="ORF">SAMN06265348_11439</name>
</gene>
<dbReference type="Proteomes" id="UP000320300">
    <property type="component" value="Unassembled WGS sequence"/>
</dbReference>
<organism evidence="3 4">
    <name type="scientific">Pedobacter westerhofensis</name>
    <dbReference type="NCBI Taxonomy" id="425512"/>
    <lineage>
        <taxon>Bacteria</taxon>
        <taxon>Pseudomonadati</taxon>
        <taxon>Bacteroidota</taxon>
        <taxon>Sphingobacteriia</taxon>
        <taxon>Sphingobacteriales</taxon>
        <taxon>Sphingobacteriaceae</taxon>
        <taxon>Pedobacter</taxon>
    </lineage>
</organism>
<feature type="domain" description="N-acetyltransferase" evidence="2">
    <location>
        <begin position="3"/>
        <end position="162"/>
    </location>
</feature>
<dbReference type="InterPro" id="IPR050769">
    <property type="entry name" value="NAT_camello-type"/>
</dbReference>
<protein>
    <submittedName>
        <fullName evidence="3">Acetyltransferase (GNAT) family protein</fullName>
    </submittedName>
</protein>
<dbReference type="GO" id="GO:0008080">
    <property type="term" value="F:N-acetyltransferase activity"/>
    <property type="evidence" value="ECO:0007669"/>
    <property type="project" value="InterPro"/>
</dbReference>
<evidence type="ECO:0000313" key="4">
    <source>
        <dbReference type="Proteomes" id="UP000320300"/>
    </source>
</evidence>
<evidence type="ECO:0000256" key="1">
    <source>
        <dbReference type="ARBA" id="ARBA00022679"/>
    </source>
</evidence>
<keyword evidence="1 3" id="KW-0808">Transferase</keyword>
<dbReference type="CDD" id="cd04301">
    <property type="entry name" value="NAT_SF"/>
    <property type="match status" value="1"/>
</dbReference>
<name>A0A521FMB2_9SPHI</name>
<dbReference type="RefSeq" id="WP_142530689.1">
    <property type="nucleotide sequence ID" value="NZ_CBCSJO010000013.1"/>
</dbReference>
<accession>A0A521FMB2</accession>
<dbReference type="EMBL" id="FXTN01000014">
    <property type="protein sequence ID" value="SMO97317.1"/>
    <property type="molecule type" value="Genomic_DNA"/>
</dbReference>
<dbReference type="PROSITE" id="PS51186">
    <property type="entry name" value="GNAT"/>
    <property type="match status" value="1"/>
</dbReference>
<dbReference type="OrthoDB" id="9799681at2"/>
<sequence length="165" mass="18890">MSIQIVPIQHTYAAPVIELVLTIQQEEFNIPVTIKDQPDLLKINKFYYRDGGCFWGAFINGKLVGTIGLTKFDHHQGAIRKFFVRESYRGKELDIAQMLLETLITYAHENGIKELYLGALNTMKAALRFFERNHFIVTEQAALPKAFPLTMIDDIFLHFTLNQAG</sequence>
<dbReference type="PANTHER" id="PTHR13947:SF37">
    <property type="entry name" value="LD18367P"/>
    <property type="match status" value="1"/>
</dbReference>
<dbReference type="SUPFAM" id="SSF55729">
    <property type="entry name" value="Acyl-CoA N-acyltransferases (Nat)"/>
    <property type="match status" value="1"/>
</dbReference>
<evidence type="ECO:0000313" key="3">
    <source>
        <dbReference type="EMBL" id="SMO97317.1"/>
    </source>
</evidence>
<evidence type="ECO:0000259" key="2">
    <source>
        <dbReference type="PROSITE" id="PS51186"/>
    </source>
</evidence>
<dbReference type="AlphaFoldDB" id="A0A521FMB2"/>
<keyword evidence="4" id="KW-1185">Reference proteome</keyword>
<dbReference type="PANTHER" id="PTHR13947">
    <property type="entry name" value="GNAT FAMILY N-ACETYLTRANSFERASE"/>
    <property type="match status" value="1"/>
</dbReference>
<dbReference type="InterPro" id="IPR016181">
    <property type="entry name" value="Acyl_CoA_acyltransferase"/>
</dbReference>
<proteinExistence type="predicted"/>
<reference evidence="3 4" key="1">
    <citation type="submission" date="2017-05" db="EMBL/GenBank/DDBJ databases">
        <authorList>
            <person name="Varghese N."/>
            <person name="Submissions S."/>
        </authorList>
    </citation>
    <scope>NUCLEOTIDE SEQUENCE [LARGE SCALE GENOMIC DNA]</scope>
    <source>
        <strain evidence="3 4">DSM 19036</strain>
    </source>
</reference>
<dbReference type="Pfam" id="PF00583">
    <property type="entry name" value="Acetyltransf_1"/>
    <property type="match status" value="1"/>
</dbReference>